<dbReference type="Proteomes" id="UP000318878">
    <property type="component" value="Unassembled WGS sequence"/>
</dbReference>
<sequence length="287" mass="32098">MTIDLPVRHGKVRDIYDLGDKLLLVASDRTSAFDYVLPTALPDKGRVLTQISRFWFEKLGVPNHMLSLDVADFGLPEGTDLAALEGRSMLVRKTEVVPIECVVRGYLAGSGWKEYGKSGTVCGIPLPAGLDQSAQLETPIFTPATKEESGHDINISYERMCEIIGEEFASTLRDKSIDIYTRGAAYAREKGIIIADTKFEWGVVDGELLLIDEVLTPDSSRFWPVDQYQVGVSPPSFDKQIIRDYLETTDWDKNSAPPELPAEIVSQTRAKYIEAYEELTEKSFPWK</sequence>
<dbReference type="InterPro" id="IPR028923">
    <property type="entry name" value="SAICAR_synt/ADE2_N"/>
</dbReference>
<dbReference type="Gene3D" id="3.30.200.20">
    <property type="entry name" value="Phosphorylase Kinase, domain 1"/>
    <property type="match status" value="1"/>
</dbReference>
<dbReference type="UniPathway" id="UPA00074">
    <property type="reaction ID" value="UER00131"/>
</dbReference>
<dbReference type="InterPro" id="IPR001636">
    <property type="entry name" value="SAICAR_synth"/>
</dbReference>
<comment type="similarity">
    <text evidence="2 8">Belongs to the SAICAR synthetase family.</text>
</comment>
<evidence type="ECO:0000256" key="1">
    <source>
        <dbReference type="ARBA" id="ARBA00004672"/>
    </source>
</evidence>
<dbReference type="GO" id="GO:0005737">
    <property type="term" value="C:cytoplasm"/>
    <property type="evidence" value="ECO:0007669"/>
    <property type="project" value="TreeGrafter"/>
</dbReference>
<dbReference type="SUPFAM" id="SSF56104">
    <property type="entry name" value="SAICAR synthase-like"/>
    <property type="match status" value="1"/>
</dbReference>
<dbReference type="EC" id="6.3.2.6" evidence="8"/>
<proteinExistence type="inferred from homology"/>
<dbReference type="FunFam" id="3.30.470.20:FF:000015">
    <property type="entry name" value="Phosphoribosylaminoimidazole-succinocarboxamide synthase"/>
    <property type="match status" value="1"/>
</dbReference>
<evidence type="ECO:0000256" key="8">
    <source>
        <dbReference type="HAMAP-Rule" id="MF_00137"/>
    </source>
</evidence>
<protein>
    <recommendedName>
        <fullName evidence="8">Phosphoribosylaminoimidazole-succinocarboxamide synthase</fullName>
        <ecNumber evidence="8">6.3.2.6</ecNumber>
    </recommendedName>
    <alternativeName>
        <fullName evidence="8">SAICAR synthetase</fullName>
    </alternativeName>
</protein>
<dbReference type="GO" id="GO:0006189">
    <property type="term" value="P:'de novo' IMP biosynthetic process"/>
    <property type="evidence" value="ECO:0007669"/>
    <property type="project" value="UniProtKB-UniRule"/>
</dbReference>
<dbReference type="InterPro" id="IPR018236">
    <property type="entry name" value="SAICAR_synthetase_CS"/>
</dbReference>
<gene>
    <name evidence="8 10" type="primary">purC</name>
    <name evidence="10" type="ORF">Enr8_35430</name>
</gene>
<keyword evidence="5 8" id="KW-0658">Purine biosynthesis</keyword>
<dbReference type="RefSeq" id="WP_146433874.1">
    <property type="nucleotide sequence ID" value="NZ_SJPF01000004.1"/>
</dbReference>
<evidence type="ECO:0000256" key="6">
    <source>
        <dbReference type="ARBA" id="ARBA00022840"/>
    </source>
</evidence>
<feature type="domain" description="SAICAR synthetase/ADE2 N-terminal" evidence="9">
    <location>
        <begin position="8"/>
        <end position="255"/>
    </location>
</feature>
<evidence type="ECO:0000256" key="2">
    <source>
        <dbReference type="ARBA" id="ARBA00010190"/>
    </source>
</evidence>
<dbReference type="NCBIfam" id="NF010568">
    <property type="entry name" value="PRK13961.1"/>
    <property type="match status" value="1"/>
</dbReference>
<comment type="pathway">
    <text evidence="1 8">Purine metabolism; IMP biosynthesis via de novo pathway; 5-amino-1-(5-phospho-D-ribosyl)imidazole-4-carboxamide from 5-amino-1-(5-phospho-D-ribosyl)imidazole-4-carboxylate: step 1/2.</text>
</comment>
<dbReference type="Gene3D" id="3.30.470.20">
    <property type="entry name" value="ATP-grasp fold, B domain"/>
    <property type="match status" value="1"/>
</dbReference>
<comment type="caution">
    <text evidence="10">The sequence shown here is derived from an EMBL/GenBank/DDBJ whole genome shotgun (WGS) entry which is preliminary data.</text>
</comment>
<dbReference type="AlphaFoldDB" id="A0A5C5V126"/>
<dbReference type="PANTHER" id="PTHR43700:SF1">
    <property type="entry name" value="PHOSPHORIBOSYLAMINOIMIDAZOLE-SUCCINOCARBOXAMIDE SYNTHASE"/>
    <property type="match status" value="1"/>
</dbReference>
<dbReference type="GO" id="GO:0005524">
    <property type="term" value="F:ATP binding"/>
    <property type="evidence" value="ECO:0007669"/>
    <property type="project" value="UniProtKB-KW"/>
</dbReference>
<reference evidence="10 11" key="1">
    <citation type="submission" date="2019-02" db="EMBL/GenBank/DDBJ databases">
        <title>Deep-cultivation of Planctomycetes and their phenomic and genomic characterization uncovers novel biology.</title>
        <authorList>
            <person name="Wiegand S."/>
            <person name="Jogler M."/>
            <person name="Boedeker C."/>
            <person name="Pinto D."/>
            <person name="Vollmers J."/>
            <person name="Rivas-Marin E."/>
            <person name="Kohn T."/>
            <person name="Peeters S.H."/>
            <person name="Heuer A."/>
            <person name="Rast P."/>
            <person name="Oberbeckmann S."/>
            <person name="Bunk B."/>
            <person name="Jeske O."/>
            <person name="Meyerdierks A."/>
            <person name="Storesund J.E."/>
            <person name="Kallscheuer N."/>
            <person name="Luecker S."/>
            <person name="Lage O.M."/>
            <person name="Pohl T."/>
            <person name="Merkel B.J."/>
            <person name="Hornburger P."/>
            <person name="Mueller R.-W."/>
            <person name="Bruemmer F."/>
            <person name="Labrenz M."/>
            <person name="Spormann A.M."/>
            <person name="Op Den Camp H."/>
            <person name="Overmann J."/>
            <person name="Amann R."/>
            <person name="Jetten M.S.M."/>
            <person name="Mascher T."/>
            <person name="Medema M.H."/>
            <person name="Devos D.P."/>
            <person name="Kaster A.-K."/>
            <person name="Ovreas L."/>
            <person name="Rohde M."/>
            <person name="Galperin M.Y."/>
            <person name="Jogler C."/>
        </authorList>
    </citation>
    <scope>NUCLEOTIDE SEQUENCE [LARGE SCALE GENOMIC DNA]</scope>
    <source>
        <strain evidence="10 11">Enr8</strain>
    </source>
</reference>
<keyword evidence="11" id="KW-1185">Reference proteome</keyword>
<dbReference type="GO" id="GO:0004639">
    <property type="term" value="F:phosphoribosylaminoimidazolesuccinocarboxamide synthase activity"/>
    <property type="evidence" value="ECO:0007669"/>
    <property type="project" value="UniProtKB-UniRule"/>
</dbReference>
<dbReference type="PANTHER" id="PTHR43700">
    <property type="entry name" value="PHOSPHORIBOSYLAMINOIMIDAZOLE-SUCCINOCARBOXAMIDE SYNTHASE"/>
    <property type="match status" value="1"/>
</dbReference>
<dbReference type="PROSITE" id="PS01057">
    <property type="entry name" value="SAICAR_SYNTHETASE_1"/>
    <property type="match status" value="1"/>
</dbReference>
<evidence type="ECO:0000256" key="4">
    <source>
        <dbReference type="ARBA" id="ARBA00022741"/>
    </source>
</evidence>
<dbReference type="OrthoDB" id="9801549at2"/>
<dbReference type="Pfam" id="PF01259">
    <property type="entry name" value="SAICAR_synt"/>
    <property type="match status" value="1"/>
</dbReference>
<evidence type="ECO:0000256" key="7">
    <source>
        <dbReference type="ARBA" id="ARBA00048475"/>
    </source>
</evidence>
<keyword evidence="6 8" id="KW-0067">ATP-binding</keyword>
<dbReference type="EMBL" id="SJPF01000004">
    <property type="protein sequence ID" value="TWT31620.1"/>
    <property type="molecule type" value="Genomic_DNA"/>
</dbReference>
<name>A0A5C5V126_9BACT</name>
<evidence type="ECO:0000259" key="9">
    <source>
        <dbReference type="Pfam" id="PF01259"/>
    </source>
</evidence>
<keyword evidence="4 8" id="KW-0547">Nucleotide-binding</keyword>
<evidence type="ECO:0000256" key="3">
    <source>
        <dbReference type="ARBA" id="ARBA00022598"/>
    </source>
</evidence>
<accession>A0A5C5V126</accession>
<dbReference type="HAMAP" id="MF_00137">
    <property type="entry name" value="SAICAR_synth"/>
    <property type="match status" value="1"/>
</dbReference>
<evidence type="ECO:0000256" key="5">
    <source>
        <dbReference type="ARBA" id="ARBA00022755"/>
    </source>
</evidence>
<dbReference type="CDD" id="cd01414">
    <property type="entry name" value="SAICAR_synt_Sc"/>
    <property type="match status" value="1"/>
</dbReference>
<evidence type="ECO:0000313" key="11">
    <source>
        <dbReference type="Proteomes" id="UP000318878"/>
    </source>
</evidence>
<comment type="catalytic activity">
    <reaction evidence="7 8">
        <text>5-amino-1-(5-phospho-D-ribosyl)imidazole-4-carboxylate + L-aspartate + ATP = (2S)-2-[5-amino-1-(5-phospho-beta-D-ribosyl)imidazole-4-carboxamido]succinate + ADP + phosphate + 2 H(+)</text>
        <dbReference type="Rhea" id="RHEA:22628"/>
        <dbReference type="ChEBI" id="CHEBI:15378"/>
        <dbReference type="ChEBI" id="CHEBI:29991"/>
        <dbReference type="ChEBI" id="CHEBI:30616"/>
        <dbReference type="ChEBI" id="CHEBI:43474"/>
        <dbReference type="ChEBI" id="CHEBI:58443"/>
        <dbReference type="ChEBI" id="CHEBI:77657"/>
        <dbReference type="ChEBI" id="CHEBI:456216"/>
        <dbReference type="EC" id="6.3.2.6"/>
    </reaction>
</comment>
<organism evidence="10 11">
    <name type="scientific">Blastopirellula retiformator</name>
    <dbReference type="NCBI Taxonomy" id="2527970"/>
    <lineage>
        <taxon>Bacteria</taxon>
        <taxon>Pseudomonadati</taxon>
        <taxon>Planctomycetota</taxon>
        <taxon>Planctomycetia</taxon>
        <taxon>Pirellulales</taxon>
        <taxon>Pirellulaceae</taxon>
        <taxon>Blastopirellula</taxon>
    </lineage>
</organism>
<keyword evidence="3 8" id="KW-0436">Ligase</keyword>
<evidence type="ECO:0000313" key="10">
    <source>
        <dbReference type="EMBL" id="TWT31620.1"/>
    </source>
</evidence>
<dbReference type="NCBIfam" id="TIGR00081">
    <property type="entry name" value="purC"/>
    <property type="match status" value="1"/>
</dbReference>